<name>A0A0U2N9C5_9CREN</name>
<dbReference type="AlphaFoldDB" id="A0A0U2N9C5"/>
<evidence type="ECO:0000313" key="3">
    <source>
        <dbReference type="EMBL" id="ALU31700.1"/>
    </source>
</evidence>
<feature type="transmembrane region" description="Helical" evidence="1">
    <location>
        <begin position="57"/>
        <end position="73"/>
    </location>
</feature>
<keyword evidence="1" id="KW-0812">Transmembrane</keyword>
<dbReference type="Proteomes" id="UP000065473">
    <property type="component" value="Chromosome"/>
</dbReference>
<feature type="transmembrane region" description="Helical" evidence="1">
    <location>
        <begin position="6"/>
        <end position="24"/>
    </location>
</feature>
<evidence type="ECO:0000313" key="4">
    <source>
        <dbReference type="Proteomes" id="UP000060043"/>
    </source>
</evidence>
<evidence type="ECO:0000256" key="1">
    <source>
        <dbReference type="SAM" id="Phobius"/>
    </source>
</evidence>
<gene>
    <name evidence="2" type="ORF">ATY89_02735</name>
    <name evidence="3" type="ORF">ATZ20_05760</name>
</gene>
<feature type="transmembrane region" description="Helical" evidence="1">
    <location>
        <begin position="33"/>
        <end position="51"/>
    </location>
</feature>
<protein>
    <submittedName>
        <fullName evidence="2">Uncharacterized protein</fullName>
    </submittedName>
</protein>
<keyword evidence="1" id="KW-0472">Membrane</keyword>
<evidence type="ECO:0000313" key="5">
    <source>
        <dbReference type="Proteomes" id="UP000065473"/>
    </source>
</evidence>
<dbReference type="RefSeq" id="WP_015385485.1">
    <property type="nucleotide sequence ID" value="NZ_BHWZ01000001.1"/>
</dbReference>
<accession>A0A0U2N9C5</accession>
<keyword evidence="1" id="KW-1133">Transmembrane helix</keyword>
<proteinExistence type="predicted"/>
<organism evidence="2 5">
    <name type="scientific">Sulfolobus acidocaldarius</name>
    <dbReference type="NCBI Taxonomy" id="2285"/>
    <lineage>
        <taxon>Archaea</taxon>
        <taxon>Thermoproteota</taxon>
        <taxon>Thermoprotei</taxon>
        <taxon>Sulfolobales</taxon>
        <taxon>Sulfolobaceae</taxon>
        <taxon>Sulfolobus</taxon>
    </lineage>
</organism>
<dbReference type="Proteomes" id="UP000060043">
    <property type="component" value="Chromosome"/>
</dbReference>
<dbReference type="GeneID" id="14551253"/>
<reference evidence="4 5" key="1">
    <citation type="submission" date="2015-12" db="EMBL/GenBank/DDBJ databases">
        <title>A stable core within a dynamic pangenome in Sulfolobus acidocaldarius.</title>
        <authorList>
            <person name="Anderson R."/>
            <person name="Kouris A."/>
            <person name="Seward C."/>
            <person name="Campbell K."/>
            <person name="Whitaker R."/>
        </authorList>
    </citation>
    <scope>NUCLEOTIDE SEQUENCE [LARGE SCALE GENOMIC DNA]</scope>
    <source>
        <strain evidence="2 5">GG12-C01-09</strain>
        <strain evidence="3 4">NG05B_CO5_07</strain>
    </source>
</reference>
<dbReference type="EMBL" id="CP013695">
    <property type="protein sequence ID" value="ALU31700.1"/>
    <property type="molecule type" value="Genomic_DNA"/>
</dbReference>
<evidence type="ECO:0000313" key="2">
    <source>
        <dbReference type="EMBL" id="ALU28973.1"/>
    </source>
</evidence>
<sequence>MPGNDIPLQVFLIVILAIVIGIVYERNLNYEKLTPIFILVSVIIITLSIFLNNLQTLTLGILLIIGLIIARIRR</sequence>
<dbReference type="EMBL" id="CP013694">
    <property type="protein sequence ID" value="ALU28973.1"/>
    <property type="molecule type" value="Genomic_DNA"/>
</dbReference>